<keyword evidence="3" id="KW-1185">Reference proteome</keyword>
<organism evidence="2 3">
    <name type="scientific">Microdochium trichocladiopsis</name>
    <dbReference type="NCBI Taxonomy" id="1682393"/>
    <lineage>
        <taxon>Eukaryota</taxon>
        <taxon>Fungi</taxon>
        <taxon>Dikarya</taxon>
        <taxon>Ascomycota</taxon>
        <taxon>Pezizomycotina</taxon>
        <taxon>Sordariomycetes</taxon>
        <taxon>Xylariomycetidae</taxon>
        <taxon>Xylariales</taxon>
        <taxon>Microdochiaceae</taxon>
        <taxon>Microdochium</taxon>
    </lineage>
</organism>
<evidence type="ECO:0000313" key="3">
    <source>
        <dbReference type="Proteomes" id="UP000756346"/>
    </source>
</evidence>
<reference evidence="2" key="1">
    <citation type="journal article" date="2021" name="Nat. Commun.">
        <title>Genetic determinants of endophytism in the Arabidopsis root mycobiome.</title>
        <authorList>
            <person name="Mesny F."/>
            <person name="Miyauchi S."/>
            <person name="Thiergart T."/>
            <person name="Pickel B."/>
            <person name="Atanasova L."/>
            <person name="Karlsson M."/>
            <person name="Huettel B."/>
            <person name="Barry K.W."/>
            <person name="Haridas S."/>
            <person name="Chen C."/>
            <person name="Bauer D."/>
            <person name="Andreopoulos W."/>
            <person name="Pangilinan J."/>
            <person name="LaButti K."/>
            <person name="Riley R."/>
            <person name="Lipzen A."/>
            <person name="Clum A."/>
            <person name="Drula E."/>
            <person name="Henrissat B."/>
            <person name="Kohler A."/>
            <person name="Grigoriev I.V."/>
            <person name="Martin F.M."/>
            <person name="Hacquard S."/>
        </authorList>
    </citation>
    <scope>NUCLEOTIDE SEQUENCE</scope>
    <source>
        <strain evidence="2">MPI-CAGE-CH-0230</strain>
    </source>
</reference>
<evidence type="ECO:0000256" key="1">
    <source>
        <dbReference type="SAM" id="MobiDB-lite"/>
    </source>
</evidence>
<dbReference type="GeneID" id="70192962"/>
<accession>A0A9P8YD77</accession>
<gene>
    <name evidence="2" type="ORF">B0I36DRAFT_83183</name>
</gene>
<dbReference type="Proteomes" id="UP000756346">
    <property type="component" value="Unassembled WGS sequence"/>
</dbReference>
<feature type="region of interest" description="Disordered" evidence="1">
    <location>
        <begin position="1"/>
        <end position="28"/>
    </location>
</feature>
<dbReference type="EMBL" id="JAGTJQ010000003">
    <property type="protein sequence ID" value="KAH7034692.1"/>
    <property type="molecule type" value="Genomic_DNA"/>
</dbReference>
<feature type="region of interest" description="Disordered" evidence="1">
    <location>
        <begin position="175"/>
        <end position="211"/>
    </location>
</feature>
<proteinExistence type="predicted"/>
<comment type="caution">
    <text evidence="2">The sequence shown here is derived from an EMBL/GenBank/DDBJ whole genome shotgun (WGS) entry which is preliminary data.</text>
</comment>
<sequence length="211" mass="22435">MRSELRTHVSAKGRCAGQAKSPPFLTSPHHRHRAQSYLIWGMGAVPWLDRAFKCNVVAFCWSRRCGCRQPAVERSRLGFASFQSHARGKLNPLSHGRAWGHSDRASTWAHCLAVQDPRLASDGCLPSPGVSTWSWASRGQRAHRSLGAGARRGSPGSLEGCILYQGMMSCVGGTGGAHPDRQSCGGTETGCSPGRGGPAVPSCSPAGSCQR</sequence>
<dbReference type="RefSeq" id="XP_046014785.1">
    <property type="nucleotide sequence ID" value="XM_046163416.1"/>
</dbReference>
<dbReference type="AlphaFoldDB" id="A0A9P8YD77"/>
<name>A0A9P8YD77_9PEZI</name>
<evidence type="ECO:0000313" key="2">
    <source>
        <dbReference type="EMBL" id="KAH7034692.1"/>
    </source>
</evidence>
<protein>
    <submittedName>
        <fullName evidence="2">Uncharacterized protein</fullName>
    </submittedName>
</protein>